<dbReference type="SUPFAM" id="SSF64268">
    <property type="entry name" value="PX domain"/>
    <property type="match status" value="1"/>
</dbReference>
<dbReference type="InterPro" id="IPR002110">
    <property type="entry name" value="Ankyrin_rpt"/>
</dbReference>
<feature type="compositionally biased region" description="Low complexity" evidence="2">
    <location>
        <begin position="564"/>
        <end position="582"/>
    </location>
</feature>
<dbReference type="InterPro" id="IPR037191">
    <property type="entry name" value="VPS9_dom_sf"/>
</dbReference>
<dbReference type="GO" id="GO:0000149">
    <property type="term" value="F:SNARE binding"/>
    <property type="evidence" value="ECO:0007669"/>
    <property type="project" value="TreeGrafter"/>
</dbReference>
<dbReference type="InterPro" id="IPR036871">
    <property type="entry name" value="PX_dom_sf"/>
</dbReference>
<name>A0AA38VQY1_9PEZI</name>
<dbReference type="InterPro" id="IPR051248">
    <property type="entry name" value="UPF0507/Ank_repeat_27"/>
</dbReference>
<feature type="region of interest" description="Disordered" evidence="2">
    <location>
        <begin position="256"/>
        <end position="276"/>
    </location>
</feature>
<feature type="region of interest" description="Disordered" evidence="2">
    <location>
        <begin position="1215"/>
        <end position="1236"/>
    </location>
</feature>
<reference evidence="4" key="1">
    <citation type="submission" date="2022-07" db="EMBL/GenBank/DDBJ databases">
        <title>Fungi with potential for degradation of polypropylene.</title>
        <authorList>
            <person name="Gostincar C."/>
        </authorList>
    </citation>
    <scope>NUCLEOTIDE SEQUENCE</scope>
    <source>
        <strain evidence="4">EXF-13308</strain>
    </source>
</reference>
<sequence length="1351" mass="150317">MQPLNPFLNAFFKSPLVAQCHPVSHHILLVPTTDCFLTSRDTESNASLSETINTEDFLASHVLRIPEPKPGGAAGGKDAVPNLREMKGKAKQYNTVNSRSVVIKDSIVYTNKGFKTLASATLLQDGLWYPDTLEPRPWLIYYISKPLVGTWEEITIQPALLAESASKTKVAQQNGKANGTSKSDPSESSGMPRKKEIKSFHDLLNNFPAIARQMQPGLEKLFREFTVVIERPLPPPPSASHIPDPMPDGPITAAMRRARRSSSASPHKSALRREANRRVTESFYAEDDEEAMRASLETAVTTAIDIFQNVDKQQLSLLGATTDLTGPVVEGLIERYVAENVHHLIFPRLSALKRPEDLELEAKIRQMEFVDVSQLGIVLEGNSHGKKELIARLGRAVDEFRKISTAMSPQEMMVVLLSTLKTVTKLSEPVIQEGGLEAEPSSEKPVLTINADTLVSLLLFVVIRAQIKHLQARFIYIRHFIFVDDVDSGEMGYALSTFEAVLSYLDRDSAGLRRASRRNKALWDATANGDVAELKRMMESSEEAVEEDLEAHRSLRSSRRASSSSRSWSFTNGSSRSSRRSSMLTESERFSMGSDLSHVFPFQDPFRKGQDAPIESDPFPPAKKIKRVAMDMRSLSSGSEISFRSRTTSIGTFSSGMEGDTSIERLSQTQNSFGESVPMMAIQNERPEALKYLLSLRGYYPPEAILEDTNNEGTTLLSAAVQLGSNELIQTVLDFLANSPEIDTEQTKSYFAKQDIWGRSVAHYLFHAPFLIANYGKMMPWRQKDKNGQTPLFALCRSYDHAFYHSMVEEALEVATESQGDGEPLHLDDHVDAKGNTLLHIVNDAQLVVRVLQKCDVDVNATNDKKFTPLMVASKYGRYDMVRAFYGDPRVDLAAKELRGLTAVELAKDDDVRNKIDDLTLFSAPPGPDSRTTAVVRSYFVEDASIRFVLKSGAPVDKHSYAVTTCRRSLTDFEHLAKLLAIENPASWIPSLAALRSPFQIPVKPSRAVLKDLQIRMDWFLRILLAHPTFASHEMLWEFFLVPDLQPDMMEQRSKLKAETRAEKVRDELEPLEDVREVEQFVDYARDMVRSVNYSTKSVARRVNVVGVATSDIHDASVLLSRAVSTLAFLPSEHIAALEIYARTLTPLQSNPVAVFHASFLALQSTIDAVLSALARPPRLIAQIAAQRRQAERNYSSLSRSARWPLGLLDNDARQQRVAEEREEKARQSREEGDNLARELRYTQQVVAAELAGWQELHERMGRRAVRELARGMLVTERMRLEGMKRALRKLREVGRPPGGTGTGGPAVSVAASSSSMQELSNGESSSEAASQAAEADDPAEAIAPPQEEVA</sequence>
<accession>A0AA38VQY1</accession>
<dbReference type="Proteomes" id="UP001174694">
    <property type="component" value="Unassembled WGS sequence"/>
</dbReference>
<dbReference type="InterPro" id="IPR036770">
    <property type="entry name" value="Ankyrin_rpt-contain_sf"/>
</dbReference>
<feature type="compositionally biased region" description="Low complexity" evidence="2">
    <location>
        <begin position="1306"/>
        <end position="1316"/>
    </location>
</feature>
<feature type="domain" description="VPS9" evidence="3">
    <location>
        <begin position="354"/>
        <end position="514"/>
    </location>
</feature>
<dbReference type="GO" id="GO:0097422">
    <property type="term" value="C:tubular endosome"/>
    <property type="evidence" value="ECO:0007669"/>
    <property type="project" value="TreeGrafter"/>
</dbReference>
<evidence type="ECO:0000313" key="5">
    <source>
        <dbReference type="Proteomes" id="UP001174694"/>
    </source>
</evidence>
<dbReference type="PROSITE" id="PS51205">
    <property type="entry name" value="VPS9"/>
    <property type="match status" value="1"/>
</dbReference>
<evidence type="ECO:0000256" key="1">
    <source>
        <dbReference type="ARBA" id="ARBA00007428"/>
    </source>
</evidence>
<dbReference type="GO" id="GO:0035091">
    <property type="term" value="F:phosphatidylinositol binding"/>
    <property type="evidence" value="ECO:0007669"/>
    <property type="project" value="InterPro"/>
</dbReference>
<feature type="compositionally biased region" description="Low complexity" evidence="2">
    <location>
        <begin position="1324"/>
        <end position="1334"/>
    </location>
</feature>
<dbReference type="SUPFAM" id="SSF109993">
    <property type="entry name" value="VPS9 domain"/>
    <property type="match status" value="1"/>
</dbReference>
<dbReference type="GO" id="GO:0030133">
    <property type="term" value="C:transport vesicle"/>
    <property type="evidence" value="ECO:0007669"/>
    <property type="project" value="TreeGrafter"/>
</dbReference>
<feature type="compositionally biased region" description="Polar residues" evidence="2">
    <location>
        <begin position="171"/>
        <end position="189"/>
    </location>
</feature>
<dbReference type="GO" id="GO:0005770">
    <property type="term" value="C:late endosome"/>
    <property type="evidence" value="ECO:0007669"/>
    <property type="project" value="TreeGrafter"/>
</dbReference>
<dbReference type="EMBL" id="JANBVO010000001">
    <property type="protein sequence ID" value="KAJ9157821.1"/>
    <property type="molecule type" value="Genomic_DNA"/>
</dbReference>
<evidence type="ECO:0000259" key="3">
    <source>
        <dbReference type="PROSITE" id="PS51205"/>
    </source>
</evidence>
<dbReference type="GO" id="GO:0005769">
    <property type="term" value="C:early endosome"/>
    <property type="evidence" value="ECO:0007669"/>
    <property type="project" value="TreeGrafter"/>
</dbReference>
<dbReference type="GO" id="GO:0005886">
    <property type="term" value="C:plasma membrane"/>
    <property type="evidence" value="ECO:0007669"/>
    <property type="project" value="TreeGrafter"/>
</dbReference>
<feature type="region of interest" description="Disordered" evidence="2">
    <location>
        <begin position="564"/>
        <end position="588"/>
    </location>
</feature>
<dbReference type="InterPro" id="IPR003123">
    <property type="entry name" value="VPS9"/>
</dbReference>
<comment type="caution">
    <text evidence="4">The sequence shown here is derived from an EMBL/GenBank/DDBJ whole genome shotgun (WGS) entry which is preliminary data.</text>
</comment>
<dbReference type="Pfam" id="PF13857">
    <property type="entry name" value="Ank_5"/>
    <property type="match status" value="1"/>
</dbReference>
<dbReference type="CDD" id="cd06093">
    <property type="entry name" value="PX_domain"/>
    <property type="match status" value="1"/>
</dbReference>
<dbReference type="PANTHER" id="PTHR24170:SF1">
    <property type="entry name" value="DOMAIN PROTEIN, PUTATIVE (AFU_ORTHOLOGUE AFUA_1G09870)-RELATED"/>
    <property type="match status" value="1"/>
</dbReference>
<dbReference type="GO" id="GO:0045022">
    <property type="term" value="P:early endosome to late endosome transport"/>
    <property type="evidence" value="ECO:0007669"/>
    <property type="project" value="TreeGrafter"/>
</dbReference>
<dbReference type="PANTHER" id="PTHR24170">
    <property type="entry name" value="ANKYRIN REPEAT DOMAIN-CONTAINING PROTEIN 27"/>
    <property type="match status" value="1"/>
</dbReference>
<protein>
    <submittedName>
        <fullName evidence="4">Vps9 domain protein</fullName>
    </submittedName>
</protein>
<dbReference type="GO" id="GO:0005085">
    <property type="term" value="F:guanyl-nucleotide exchange factor activity"/>
    <property type="evidence" value="ECO:0007669"/>
    <property type="project" value="TreeGrafter"/>
</dbReference>
<dbReference type="FunFam" id="1.25.40.20:FF:000443">
    <property type="entry name" value="Putative vps9 domain protein"/>
    <property type="match status" value="1"/>
</dbReference>
<dbReference type="Gene3D" id="1.25.40.20">
    <property type="entry name" value="Ankyrin repeat-containing domain"/>
    <property type="match status" value="2"/>
</dbReference>
<keyword evidence="5" id="KW-1185">Reference proteome</keyword>
<evidence type="ECO:0000313" key="4">
    <source>
        <dbReference type="EMBL" id="KAJ9157821.1"/>
    </source>
</evidence>
<evidence type="ECO:0000256" key="2">
    <source>
        <dbReference type="SAM" id="MobiDB-lite"/>
    </source>
</evidence>
<dbReference type="SUPFAM" id="SSF48403">
    <property type="entry name" value="Ankyrin repeat"/>
    <property type="match status" value="1"/>
</dbReference>
<feature type="region of interest" description="Disordered" evidence="2">
    <location>
        <begin position="171"/>
        <end position="193"/>
    </location>
</feature>
<feature type="region of interest" description="Disordered" evidence="2">
    <location>
        <begin position="1291"/>
        <end position="1351"/>
    </location>
</feature>
<comment type="similarity">
    <text evidence="1">Belongs to the UPF0507 family.</text>
</comment>
<dbReference type="Gene3D" id="1.20.1050.80">
    <property type="entry name" value="VPS9 domain"/>
    <property type="match status" value="1"/>
</dbReference>
<gene>
    <name evidence="4" type="ORF">NKR23_g761</name>
</gene>
<organism evidence="4 5">
    <name type="scientific">Pleurostoma richardsiae</name>
    <dbReference type="NCBI Taxonomy" id="41990"/>
    <lineage>
        <taxon>Eukaryota</taxon>
        <taxon>Fungi</taxon>
        <taxon>Dikarya</taxon>
        <taxon>Ascomycota</taxon>
        <taxon>Pezizomycotina</taxon>
        <taxon>Sordariomycetes</taxon>
        <taxon>Sordariomycetidae</taxon>
        <taxon>Calosphaeriales</taxon>
        <taxon>Pleurostomataceae</taxon>
        <taxon>Pleurostoma</taxon>
    </lineage>
</organism>
<proteinExistence type="inferred from homology"/>
<dbReference type="Pfam" id="PF02204">
    <property type="entry name" value="VPS9"/>
    <property type="match status" value="1"/>
</dbReference>
<feature type="compositionally biased region" description="Low complexity" evidence="2">
    <location>
        <begin position="1341"/>
        <end position="1351"/>
    </location>
</feature>